<reference evidence="1" key="1">
    <citation type="submission" date="2022-08" db="EMBL/GenBank/DDBJ databases">
        <title>A Global Phylogenomic Analysis of the Shiitake Genus Lentinula.</title>
        <authorList>
            <consortium name="DOE Joint Genome Institute"/>
            <person name="Sierra-Patev S."/>
            <person name="Min B."/>
            <person name="Naranjo-Ortiz M."/>
            <person name="Looney B."/>
            <person name="Konkel Z."/>
            <person name="Slot J.C."/>
            <person name="Sakamoto Y."/>
            <person name="Steenwyk J.L."/>
            <person name="Rokas A."/>
            <person name="Carro J."/>
            <person name="Camarero S."/>
            <person name="Ferreira P."/>
            <person name="Molpeceres G."/>
            <person name="Ruiz-Duenas F.J."/>
            <person name="Serrano A."/>
            <person name="Henrissat B."/>
            <person name="Drula E."/>
            <person name="Hughes K.W."/>
            <person name="Mata J.L."/>
            <person name="Ishikawa N.K."/>
            <person name="Vargas-Isla R."/>
            <person name="Ushijima S."/>
            <person name="Smith C.A."/>
            <person name="Ahrendt S."/>
            <person name="Andreopoulos W."/>
            <person name="He G."/>
            <person name="Labutti K."/>
            <person name="Lipzen A."/>
            <person name="Ng V."/>
            <person name="Riley R."/>
            <person name="Sandor L."/>
            <person name="Barry K."/>
            <person name="Martinez A.T."/>
            <person name="Xiao Y."/>
            <person name="Gibbons J.G."/>
            <person name="Terashima K."/>
            <person name="Grigoriev I.V."/>
            <person name="Hibbett D.S."/>
        </authorList>
    </citation>
    <scope>NUCLEOTIDE SEQUENCE</scope>
    <source>
        <strain evidence="1">RHP3577 ss4</strain>
    </source>
</reference>
<proteinExistence type="predicted"/>
<sequence>FWDDQLTTEEIDLICGTYEVATGMCGVQQTAIHSWWPRPNSWKTCGLNCGFWSKDAEDWLQKRLTKI</sequence>
<feature type="non-terminal residue" evidence="1">
    <location>
        <position position="1"/>
    </location>
</feature>
<accession>A0ABQ8VIB8</accession>
<protein>
    <submittedName>
        <fullName evidence="1">Uncharacterized protein</fullName>
    </submittedName>
</protein>
<comment type="caution">
    <text evidence="1">The sequence shown here is derived from an EMBL/GenBank/DDBJ whole genome shotgun (WGS) entry which is preliminary data.</text>
</comment>
<keyword evidence="2" id="KW-1185">Reference proteome</keyword>
<name>A0ABQ8VIB8_9AGAR</name>
<evidence type="ECO:0000313" key="1">
    <source>
        <dbReference type="EMBL" id="KAJ4492370.1"/>
    </source>
</evidence>
<dbReference type="EMBL" id="JANVFT010000038">
    <property type="protein sequence ID" value="KAJ4492370.1"/>
    <property type="molecule type" value="Genomic_DNA"/>
</dbReference>
<feature type="non-terminal residue" evidence="1">
    <location>
        <position position="67"/>
    </location>
</feature>
<dbReference type="Proteomes" id="UP001150217">
    <property type="component" value="Unassembled WGS sequence"/>
</dbReference>
<gene>
    <name evidence="1" type="ORF">C8R41DRAFT_726236</name>
</gene>
<organism evidence="1 2">
    <name type="scientific">Lentinula lateritia</name>
    <dbReference type="NCBI Taxonomy" id="40482"/>
    <lineage>
        <taxon>Eukaryota</taxon>
        <taxon>Fungi</taxon>
        <taxon>Dikarya</taxon>
        <taxon>Basidiomycota</taxon>
        <taxon>Agaricomycotina</taxon>
        <taxon>Agaricomycetes</taxon>
        <taxon>Agaricomycetidae</taxon>
        <taxon>Agaricales</taxon>
        <taxon>Marasmiineae</taxon>
        <taxon>Omphalotaceae</taxon>
        <taxon>Lentinula</taxon>
    </lineage>
</organism>
<evidence type="ECO:0000313" key="2">
    <source>
        <dbReference type="Proteomes" id="UP001150217"/>
    </source>
</evidence>